<dbReference type="Proteomes" id="UP000176633">
    <property type="component" value="Unassembled WGS sequence"/>
</dbReference>
<evidence type="ECO:0000259" key="18">
    <source>
        <dbReference type="PROSITE" id="PS51068"/>
    </source>
</evidence>
<accession>A0A1F6C2R8</accession>
<dbReference type="CDD" id="cd08966">
    <property type="entry name" value="EcFpg-like_N"/>
    <property type="match status" value="1"/>
</dbReference>
<keyword evidence="11" id="KW-0234">DNA repair</keyword>
<protein>
    <submittedName>
        <fullName evidence="19">DNA-formamidopyrimidine glycosylase</fullName>
    </submittedName>
</protein>
<dbReference type="GO" id="GO:0034039">
    <property type="term" value="F:8-oxo-7,8-dihydroguanine DNA N-glycosylase activity"/>
    <property type="evidence" value="ECO:0007669"/>
    <property type="project" value="TreeGrafter"/>
</dbReference>
<dbReference type="PANTHER" id="PTHR22993">
    <property type="entry name" value="FORMAMIDOPYRIMIDINE-DNA GLYCOSYLASE"/>
    <property type="match status" value="1"/>
</dbReference>
<dbReference type="STRING" id="1798473.A3G50_02880"/>
<comment type="cofactor">
    <cofactor evidence="2">
        <name>Zn(2+)</name>
        <dbReference type="ChEBI" id="CHEBI:29105"/>
    </cofactor>
</comment>
<evidence type="ECO:0000256" key="8">
    <source>
        <dbReference type="ARBA" id="ARBA00022801"/>
    </source>
</evidence>
<keyword evidence="7 16" id="KW-0863">Zinc-finger</keyword>
<dbReference type="InterPro" id="IPR010663">
    <property type="entry name" value="Znf_FPG/IleRS"/>
</dbReference>
<sequence>MPELPEVETTVRELRNKIIGRKILKAWTDTEKIFKPNFLAFKKGVVGQTVEAISRRGKNIILKLDSGSYFLVHQKLTGSLLYGTEIKNPYIHLILDLDKGKLALSDLRKFAKVAFIPDLENYPDYQKLGPEPLSRGFTLEKFQEILEKARGGIKKVLMDQGKIVGIGNIYADEILFEAKISPLREAPKIKPAEIKILYQAVKKILEKAIKSKGTSVSDYRRPSGEKGNFAKFLKVYRRTGEPCPRCGTKIQRLKFGGRSSHFCPRCQK</sequence>
<gene>
    <name evidence="19" type="ORF">A3G50_02880</name>
</gene>
<evidence type="ECO:0000256" key="12">
    <source>
        <dbReference type="ARBA" id="ARBA00023239"/>
    </source>
</evidence>
<dbReference type="SMART" id="SM00898">
    <property type="entry name" value="Fapy_DNA_glyco"/>
    <property type="match status" value="1"/>
</dbReference>
<evidence type="ECO:0000313" key="19">
    <source>
        <dbReference type="EMBL" id="OGG43496.1"/>
    </source>
</evidence>
<dbReference type="InterPro" id="IPR000214">
    <property type="entry name" value="Znf_DNA_glyclase/AP_lyase"/>
</dbReference>
<dbReference type="InterPro" id="IPR020629">
    <property type="entry name" value="FPG_Glyclase"/>
</dbReference>
<dbReference type="FunFam" id="1.10.8.50:FF:000003">
    <property type="entry name" value="Formamidopyrimidine-DNA glycosylase"/>
    <property type="match status" value="1"/>
</dbReference>
<keyword evidence="13" id="KW-0511">Multifunctional enzyme</keyword>
<dbReference type="SUPFAM" id="SSF46946">
    <property type="entry name" value="S13-like H2TH domain"/>
    <property type="match status" value="1"/>
</dbReference>
<dbReference type="GO" id="GO:0008270">
    <property type="term" value="F:zinc ion binding"/>
    <property type="evidence" value="ECO:0007669"/>
    <property type="project" value="UniProtKB-KW"/>
</dbReference>
<dbReference type="Pfam" id="PF06827">
    <property type="entry name" value="zf-FPG_IleRS"/>
    <property type="match status" value="1"/>
</dbReference>
<dbReference type="GO" id="GO:0003684">
    <property type="term" value="F:damaged DNA binding"/>
    <property type="evidence" value="ECO:0007669"/>
    <property type="project" value="InterPro"/>
</dbReference>
<keyword evidence="8" id="KW-0378">Hydrolase</keyword>
<evidence type="ECO:0000313" key="20">
    <source>
        <dbReference type="Proteomes" id="UP000176633"/>
    </source>
</evidence>
<evidence type="ECO:0000256" key="6">
    <source>
        <dbReference type="ARBA" id="ARBA00022763"/>
    </source>
</evidence>
<dbReference type="Gene3D" id="1.10.8.50">
    <property type="match status" value="1"/>
</dbReference>
<feature type="domain" description="Formamidopyrimidine-DNA glycosylase catalytic" evidence="18">
    <location>
        <begin position="2"/>
        <end position="111"/>
    </location>
</feature>
<keyword evidence="9" id="KW-0862">Zinc</keyword>
<proteinExistence type="inferred from homology"/>
<dbReference type="AlphaFoldDB" id="A0A1F6C2R8"/>
<dbReference type="Pfam" id="PF06831">
    <property type="entry name" value="H2TH"/>
    <property type="match status" value="1"/>
</dbReference>
<evidence type="ECO:0000256" key="1">
    <source>
        <dbReference type="ARBA" id="ARBA00001668"/>
    </source>
</evidence>
<dbReference type="EMBL" id="MFKM01000013">
    <property type="protein sequence ID" value="OGG43496.1"/>
    <property type="molecule type" value="Genomic_DNA"/>
</dbReference>
<dbReference type="Gene3D" id="3.20.190.10">
    <property type="entry name" value="MutM-like, N-terminal"/>
    <property type="match status" value="1"/>
</dbReference>
<organism evidence="19 20">
    <name type="scientific">Candidatus Jorgensenbacteria bacterium RIFCSPLOWO2_12_FULL_42_11</name>
    <dbReference type="NCBI Taxonomy" id="1798473"/>
    <lineage>
        <taxon>Bacteria</taxon>
        <taxon>Candidatus Joergenseniibacteriota</taxon>
    </lineage>
</organism>
<evidence type="ECO:0000256" key="11">
    <source>
        <dbReference type="ARBA" id="ARBA00023204"/>
    </source>
</evidence>
<dbReference type="InterPro" id="IPR010979">
    <property type="entry name" value="Ribosomal_uS13-like_H2TH"/>
</dbReference>
<dbReference type="Pfam" id="PF01149">
    <property type="entry name" value="Fapy_DNA_glyco"/>
    <property type="match status" value="1"/>
</dbReference>
<evidence type="ECO:0000256" key="16">
    <source>
        <dbReference type="PROSITE-ProRule" id="PRU00391"/>
    </source>
</evidence>
<dbReference type="NCBIfam" id="TIGR00577">
    <property type="entry name" value="fpg"/>
    <property type="match status" value="1"/>
</dbReference>
<dbReference type="InterPro" id="IPR015887">
    <property type="entry name" value="DNA_glyclase_Znf_dom_DNA_BS"/>
</dbReference>
<evidence type="ECO:0000256" key="2">
    <source>
        <dbReference type="ARBA" id="ARBA00001947"/>
    </source>
</evidence>
<evidence type="ECO:0000256" key="9">
    <source>
        <dbReference type="ARBA" id="ARBA00022833"/>
    </source>
</evidence>
<keyword evidence="10" id="KW-0238">DNA-binding</keyword>
<keyword evidence="14" id="KW-0326">Glycosidase</keyword>
<evidence type="ECO:0000256" key="4">
    <source>
        <dbReference type="ARBA" id="ARBA00011245"/>
    </source>
</evidence>
<dbReference type="InterPro" id="IPR015886">
    <property type="entry name" value="H2TH_FPG"/>
</dbReference>
<reference evidence="19 20" key="1">
    <citation type="journal article" date="2016" name="Nat. Commun.">
        <title>Thousands of microbial genomes shed light on interconnected biogeochemical processes in an aquifer system.</title>
        <authorList>
            <person name="Anantharaman K."/>
            <person name="Brown C.T."/>
            <person name="Hug L.A."/>
            <person name="Sharon I."/>
            <person name="Castelle C.J."/>
            <person name="Probst A.J."/>
            <person name="Thomas B.C."/>
            <person name="Singh A."/>
            <person name="Wilkins M.J."/>
            <person name="Karaoz U."/>
            <person name="Brodie E.L."/>
            <person name="Williams K.H."/>
            <person name="Hubbard S.S."/>
            <person name="Banfield J.F."/>
        </authorList>
    </citation>
    <scope>NUCLEOTIDE SEQUENCE [LARGE SCALE GENOMIC DNA]</scope>
</reference>
<evidence type="ECO:0000256" key="5">
    <source>
        <dbReference type="ARBA" id="ARBA00022723"/>
    </source>
</evidence>
<dbReference type="InterPro" id="IPR012319">
    <property type="entry name" value="FPG_cat"/>
</dbReference>
<evidence type="ECO:0000256" key="10">
    <source>
        <dbReference type="ARBA" id="ARBA00023125"/>
    </source>
</evidence>
<comment type="caution">
    <text evidence="19">The sequence shown here is derived from an EMBL/GenBank/DDBJ whole genome shotgun (WGS) entry which is preliminary data.</text>
</comment>
<keyword evidence="6" id="KW-0227">DNA damage</keyword>
<evidence type="ECO:0000256" key="3">
    <source>
        <dbReference type="ARBA" id="ARBA00009409"/>
    </source>
</evidence>
<dbReference type="PROSITE" id="PS51068">
    <property type="entry name" value="FPG_CAT"/>
    <property type="match status" value="1"/>
</dbReference>
<dbReference type="SUPFAM" id="SSF57716">
    <property type="entry name" value="Glucocorticoid receptor-like (DNA-binding domain)"/>
    <property type="match status" value="1"/>
</dbReference>
<feature type="domain" description="FPG-type" evidence="17">
    <location>
        <begin position="234"/>
        <end position="268"/>
    </location>
</feature>
<comment type="subunit">
    <text evidence="4">Monomer.</text>
</comment>
<dbReference type="PROSITE" id="PS01242">
    <property type="entry name" value="ZF_FPG_1"/>
    <property type="match status" value="1"/>
</dbReference>
<evidence type="ECO:0000256" key="7">
    <source>
        <dbReference type="ARBA" id="ARBA00022771"/>
    </source>
</evidence>
<dbReference type="SUPFAM" id="SSF81624">
    <property type="entry name" value="N-terminal domain of MutM-like DNA repair proteins"/>
    <property type="match status" value="1"/>
</dbReference>
<dbReference type="PROSITE" id="PS51066">
    <property type="entry name" value="ZF_FPG_2"/>
    <property type="match status" value="1"/>
</dbReference>
<comment type="similarity">
    <text evidence="3">Belongs to the FPG family.</text>
</comment>
<evidence type="ECO:0000256" key="15">
    <source>
        <dbReference type="ARBA" id="ARBA00044632"/>
    </source>
</evidence>
<name>A0A1F6C2R8_9BACT</name>
<dbReference type="GO" id="GO:0140078">
    <property type="term" value="F:class I DNA-(apurinic or apyrimidinic site) endonuclease activity"/>
    <property type="evidence" value="ECO:0007669"/>
    <property type="project" value="UniProtKB-EC"/>
</dbReference>
<dbReference type="SMART" id="SM01232">
    <property type="entry name" value="H2TH"/>
    <property type="match status" value="1"/>
</dbReference>
<dbReference type="PANTHER" id="PTHR22993:SF9">
    <property type="entry name" value="FORMAMIDOPYRIMIDINE-DNA GLYCOSYLASE"/>
    <property type="match status" value="1"/>
</dbReference>
<keyword evidence="12" id="KW-0456">Lyase</keyword>
<evidence type="ECO:0000256" key="13">
    <source>
        <dbReference type="ARBA" id="ARBA00023268"/>
    </source>
</evidence>
<comment type="catalytic activity">
    <reaction evidence="15">
        <text>2'-deoxyribonucleotide-(2'-deoxyribose 5'-phosphate)-2'-deoxyribonucleotide-DNA = a 3'-end 2'-deoxyribonucleotide-(2,3-dehydro-2,3-deoxyribose 5'-phosphate)-DNA + a 5'-end 5'-phospho-2'-deoxyribonucleoside-DNA + H(+)</text>
        <dbReference type="Rhea" id="RHEA:66592"/>
        <dbReference type="Rhea" id="RHEA-COMP:13180"/>
        <dbReference type="Rhea" id="RHEA-COMP:16897"/>
        <dbReference type="Rhea" id="RHEA-COMP:17067"/>
        <dbReference type="ChEBI" id="CHEBI:15378"/>
        <dbReference type="ChEBI" id="CHEBI:136412"/>
        <dbReference type="ChEBI" id="CHEBI:157695"/>
        <dbReference type="ChEBI" id="CHEBI:167181"/>
        <dbReference type="EC" id="4.2.99.18"/>
    </reaction>
</comment>
<dbReference type="InterPro" id="IPR035937">
    <property type="entry name" value="FPG_N"/>
</dbReference>
<evidence type="ECO:0000259" key="17">
    <source>
        <dbReference type="PROSITE" id="PS51066"/>
    </source>
</evidence>
<comment type="catalytic activity">
    <reaction evidence="1">
        <text>Hydrolysis of DNA containing ring-opened 7-methylguanine residues, releasing 2,6-diamino-4-hydroxy-5-(N-methyl)formamidopyrimidine.</text>
        <dbReference type="EC" id="3.2.2.23"/>
    </reaction>
</comment>
<keyword evidence="5" id="KW-0479">Metal-binding</keyword>
<dbReference type="GO" id="GO:0006284">
    <property type="term" value="P:base-excision repair"/>
    <property type="evidence" value="ECO:0007669"/>
    <property type="project" value="InterPro"/>
</dbReference>
<dbReference type="NCBIfam" id="NF002211">
    <property type="entry name" value="PRK01103.1"/>
    <property type="match status" value="1"/>
</dbReference>
<evidence type="ECO:0000256" key="14">
    <source>
        <dbReference type="ARBA" id="ARBA00023295"/>
    </source>
</evidence>